<feature type="chain" id="PRO_5034893548" evidence="8">
    <location>
        <begin position="17"/>
        <end position="280"/>
    </location>
</feature>
<reference evidence="10" key="1">
    <citation type="submission" date="2021-06" db="EMBL/GenBank/DDBJ databases">
        <authorList>
            <consortium name="Wellcome Sanger Institute Data Sharing"/>
        </authorList>
    </citation>
    <scope>NUCLEOTIDE SEQUENCE [LARGE SCALE GENOMIC DNA]</scope>
</reference>
<dbReference type="FunFam" id="2.40.10.10:FF:000017">
    <property type="entry name" value="Chymotrypsin-like elastase family member 1"/>
    <property type="match status" value="1"/>
</dbReference>
<evidence type="ECO:0000256" key="4">
    <source>
        <dbReference type="ARBA" id="ARBA00022825"/>
    </source>
</evidence>
<dbReference type="InterPro" id="IPR050850">
    <property type="entry name" value="Peptidase_S1_Elastase_sf"/>
</dbReference>
<dbReference type="FunFam" id="2.40.10.10:FF:000004">
    <property type="entry name" value="Tryptase gamma 1"/>
    <property type="match status" value="1"/>
</dbReference>
<proteinExistence type="predicted"/>
<evidence type="ECO:0000256" key="5">
    <source>
        <dbReference type="ARBA" id="ARBA00023145"/>
    </source>
</evidence>
<dbReference type="GO" id="GO:0004252">
    <property type="term" value="F:serine-type endopeptidase activity"/>
    <property type="evidence" value="ECO:0007669"/>
    <property type="project" value="InterPro"/>
</dbReference>
<evidence type="ECO:0000256" key="2">
    <source>
        <dbReference type="ARBA" id="ARBA00022729"/>
    </source>
</evidence>
<evidence type="ECO:0000256" key="8">
    <source>
        <dbReference type="SAM" id="SignalP"/>
    </source>
</evidence>
<dbReference type="Ensembl" id="ENSECRT00000006618.1">
    <property type="protein sequence ID" value="ENSECRP00000006512.1"/>
    <property type="gene ID" value="ENSECRG00000004343.1"/>
</dbReference>
<dbReference type="AlphaFoldDB" id="A0A8C4RTI0"/>
<dbReference type="GO" id="GO:0005615">
    <property type="term" value="C:extracellular space"/>
    <property type="evidence" value="ECO:0007669"/>
    <property type="project" value="TreeGrafter"/>
</dbReference>
<dbReference type="InterPro" id="IPR033116">
    <property type="entry name" value="TRYPSIN_SER"/>
</dbReference>
<keyword evidence="1 7" id="KW-0645">Protease</keyword>
<dbReference type="Pfam" id="PF00089">
    <property type="entry name" value="Trypsin"/>
    <property type="match status" value="1"/>
</dbReference>
<keyword evidence="2 8" id="KW-0732">Signal</keyword>
<dbReference type="PROSITE" id="PS00134">
    <property type="entry name" value="TRYPSIN_HIS"/>
    <property type="match status" value="1"/>
</dbReference>
<sequence length="280" mass="31026">MFKYIILLACYGVISSKCASTDYTVHNERKTERVIGGTNALPKKWMWQVSLQFAYESDPSYYYHTCGGSLIHPLWVMTAAHCVDSPRGKIYRAALGDYNLFEYEGSELFIPADKIFVHEQWNPYDLGNGNDIALVRLQYPAYNNGYIELANLPIFDEIVPHNHPCVITGWGLTQAGGSIPAILQEAVLPVVEYPLCSMNSWWGDTVKNTMVCGGGDGITSGCQGDSGGPLNCMTNGAWSVQGIVSFGPVGCNYFQKPTVFTRVSAFLDWIFNIIDVNTKM</sequence>
<dbReference type="GO" id="GO:0006508">
    <property type="term" value="P:proteolysis"/>
    <property type="evidence" value="ECO:0007669"/>
    <property type="project" value="UniProtKB-KW"/>
</dbReference>
<feature type="domain" description="Peptidase S1" evidence="9">
    <location>
        <begin position="34"/>
        <end position="275"/>
    </location>
</feature>
<dbReference type="SMART" id="SM00020">
    <property type="entry name" value="Tryp_SPc"/>
    <property type="match status" value="1"/>
</dbReference>
<evidence type="ECO:0000313" key="11">
    <source>
        <dbReference type="Proteomes" id="UP000694620"/>
    </source>
</evidence>
<dbReference type="InterPro" id="IPR001314">
    <property type="entry name" value="Peptidase_S1A"/>
</dbReference>
<dbReference type="InterPro" id="IPR043504">
    <property type="entry name" value="Peptidase_S1_PA_chymotrypsin"/>
</dbReference>
<keyword evidence="3 7" id="KW-0378">Hydrolase</keyword>
<dbReference type="InterPro" id="IPR001254">
    <property type="entry name" value="Trypsin_dom"/>
</dbReference>
<evidence type="ECO:0000256" key="1">
    <source>
        <dbReference type="ARBA" id="ARBA00022670"/>
    </source>
</evidence>
<dbReference type="GeneTree" id="ENSGT01030000234528"/>
<dbReference type="InterPro" id="IPR018114">
    <property type="entry name" value="TRYPSIN_HIS"/>
</dbReference>
<evidence type="ECO:0000256" key="6">
    <source>
        <dbReference type="ARBA" id="ARBA00023157"/>
    </source>
</evidence>
<reference evidence="10" key="3">
    <citation type="submission" date="2025-09" db="UniProtKB">
        <authorList>
            <consortium name="Ensembl"/>
        </authorList>
    </citation>
    <scope>IDENTIFICATION</scope>
</reference>
<dbReference type="InterPro" id="IPR009003">
    <property type="entry name" value="Peptidase_S1_PA"/>
</dbReference>
<dbReference type="PRINTS" id="PR00722">
    <property type="entry name" value="CHYMOTRYPSIN"/>
</dbReference>
<evidence type="ECO:0000313" key="10">
    <source>
        <dbReference type="Ensembl" id="ENSECRP00000006512.1"/>
    </source>
</evidence>
<dbReference type="PANTHER" id="PTHR24257">
    <property type="entry name" value="CHYMOTRYPSIN-LIKE ELASTASE FAMILY MEMBER"/>
    <property type="match status" value="1"/>
</dbReference>
<reference evidence="10" key="2">
    <citation type="submission" date="2025-08" db="UniProtKB">
        <authorList>
            <consortium name="Ensembl"/>
        </authorList>
    </citation>
    <scope>IDENTIFICATION</scope>
</reference>
<organism evidence="10 11">
    <name type="scientific">Erpetoichthys calabaricus</name>
    <name type="common">Rope fish</name>
    <name type="synonym">Calamoichthys calabaricus</name>
    <dbReference type="NCBI Taxonomy" id="27687"/>
    <lineage>
        <taxon>Eukaryota</taxon>
        <taxon>Metazoa</taxon>
        <taxon>Chordata</taxon>
        <taxon>Craniata</taxon>
        <taxon>Vertebrata</taxon>
        <taxon>Euteleostomi</taxon>
        <taxon>Actinopterygii</taxon>
        <taxon>Polypteriformes</taxon>
        <taxon>Polypteridae</taxon>
        <taxon>Erpetoichthys</taxon>
    </lineage>
</organism>
<dbReference type="Gene3D" id="2.40.10.10">
    <property type="entry name" value="Trypsin-like serine proteases"/>
    <property type="match status" value="2"/>
</dbReference>
<name>A0A8C4RTI0_ERPCA</name>
<evidence type="ECO:0000256" key="7">
    <source>
        <dbReference type="RuleBase" id="RU363034"/>
    </source>
</evidence>
<dbReference type="SUPFAM" id="SSF50494">
    <property type="entry name" value="Trypsin-like serine proteases"/>
    <property type="match status" value="1"/>
</dbReference>
<evidence type="ECO:0000256" key="3">
    <source>
        <dbReference type="ARBA" id="ARBA00022801"/>
    </source>
</evidence>
<gene>
    <name evidence="10" type="primary">LOC114653656</name>
</gene>
<protein>
    <submittedName>
        <fullName evidence="10">Elastase-1-like</fullName>
    </submittedName>
</protein>
<keyword evidence="6" id="KW-1015">Disulfide bond</keyword>
<dbReference type="CDD" id="cd00190">
    <property type="entry name" value="Tryp_SPc"/>
    <property type="match status" value="1"/>
</dbReference>
<dbReference type="PROSITE" id="PS50240">
    <property type="entry name" value="TRYPSIN_DOM"/>
    <property type="match status" value="1"/>
</dbReference>
<keyword evidence="11" id="KW-1185">Reference proteome</keyword>
<dbReference type="PROSITE" id="PS00135">
    <property type="entry name" value="TRYPSIN_SER"/>
    <property type="match status" value="1"/>
</dbReference>
<evidence type="ECO:0000259" key="9">
    <source>
        <dbReference type="PROSITE" id="PS50240"/>
    </source>
</evidence>
<accession>A0A8C4RTI0</accession>
<keyword evidence="5" id="KW-0865">Zymogen</keyword>
<feature type="signal peptide" evidence="8">
    <location>
        <begin position="1"/>
        <end position="16"/>
    </location>
</feature>
<keyword evidence="4 7" id="KW-0720">Serine protease</keyword>
<dbReference type="Proteomes" id="UP000694620">
    <property type="component" value="Chromosome 6"/>
</dbReference>
<dbReference type="PANTHER" id="PTHR24257:SF22">
    <property type="entry name" value="CHYMOTRYPSIN-LIKE ELASTASE FAMILY MEMBER 3B"/>
    <property type="match status" value="1"/>
</dbReference>